<dbReference type="Gene3D" id="3.40.50.1110">
    <property type="entry name" value="SGNH hydrolase"/>
    <property type="match status" value="1"/>
</dbReference>
<dbReference type="GO" id="GO:0016788">
    <property type="term" value="F:hydrolase activity, acting on ester bonds"/>
    <property type="evidence" value="ECO:0007669"/>
    <property type="project" value="InterPro"/>
</dbReference>
<evidence type="ECO:0000313" key="4">
    <source>
        <dbReference type="Proteomes" id="UP000195667"/>
    </source>
</evidence>
<keyword evidence="4" id="KW-1185">Reference proteome</keyword>
<gene>
    <name evidence="3" type="ORF">CRENPOLYSF1_1390004</name>
</gene>
<accession>A0A1R4H1T2</accession>
<dbReference type="Pfam" id="PF00657">
    <property type="entry name" value="Lipase_GDSL"/>
    <property type="match status" value="1"/>
</dbReference>
<keyword evidence="1" id="KW-0378">Hydrolase</keyword>
<keyword evidence="2" id="KW-0732">Signal</keyword>
<organism evidence="3 4">
    <name type="scientific">Crenothrix polyspora</name>
    <dbReference type="NCBI Taxonomy" id="360316"/>
    <lineage>
        <taxon>Bacteria</taxon>
        <taxon>Pseudomonadati</taxon>
        <taxon>Pseudomonadota</taxon>
        <taxon>Gammaproteobacteria</taxon>
        <taxon>Methylococcales</taxon>
        <taxon>Crenotrichaceae</taxon>
        <taxon>Crenothrix</taxon>
    </lineage>
</organism>
<feature type="signal peptide" evidence="2">
    <location>
        <begin position="1"/>
        <end position="23"/>
    </location>
</feature>
<dbReference type="SUPFAM" id="SSF52266">
    <property type="entry name" value="SGNH hydrolase"/>
    <property type="match status" value="1"/>
</dbReference>
<sequence length="306" mass="32802">MLTCLYKKILLCVALLAPLPLIAAPYTKLVVFGDSLSDSGNLASLPTYSFLNKSPYQHGFTNGAMAVSYLAKFLGLPLKPSLHLDGTVNGNNFSVAGARAAGISGIDLNAQLAVFLQSQAGKARADTLYVIFLGGNDIRDMRDQPEKAAAALLNKATSNIQSALSQLATAGATHFLVVNSPDIGSIPETHALAAASKPNLVSYASQRTSLFNKKLAQTVAQIDKKKGVKIVLFDLLSFFKGLGNNGKAYNFNDTQQACYSSAGFKYYPACNNAKMNSFLFFDEIHPTQRVHERLGRALFSVVPEAN</sequence>
<dbReference type="OrthoDB" id="5292073at2"/>
<dbReference type="PANTHER" id="PTHR45648:SF22">
    <property type="entry name" value="GDSL LIPASE_ACYLHYDROLASE FAMILY PROTEIN (AFU_ORTHOLOGUE AFUA_4G14700)"/>
    <property type="match status" value="1"/>
</dbReference>
<evidence type="ECO:0000256" key="1">
    <source>
        <dbReference type="ARBA" id="ARBA00022801"/>
    </source>
</evidence>
<dbReference type="AlphaFoldDB" id="A0A1R4H1T2"/>
<name>A0A1R4H1T2_9GAMM</name>
<dbReference type="InterPro" id="IPR051058">
    <property type="entry name" value="GDSL_Est/Lipase"/>
</dbReference>
<dbReference type="CDD" id="cd01846">
    <property type="entry name" value="fatty_acyltransferase_like"/>
    <property type="match status" value="1"/>
</dbReference>
<protein>
    <submittedName>
        <fullName evidence="3">Uncharacterized protein</fullName>
    </submittedName>
</protein>
<feature type="chain" id="PRO_5013204226" evidence="2">
    <location>
        <begin position="24"/>
        <end position="306"/>
    </location>
</feature>
<proteinExistence type="predicted"/>
<evidence type="ECO:0000256" key="2">
    <source>
        <dbReference type="SAM" id="SignalP"/>
    </source>
</evidence>
<dbReference type="PANTHER" id="PTHR45648">
    <property type="entry name" value="GDSL LIPASE/ACYLHYDROLASE FAMILY PROTEIN (AFU_ORTHOLOGUE AFUA_4G14700)"/>
    <property type="match status" value="1"/>
</dbReference>
<reference evidence="4" key="1">
    <citation type="submission" date="2017-02" db="EMBL/GenBank/DDBJ databases">
        <authorList>
            <person name="Daims H."/>
        </authorList>
    </citation>
    <scope>NUCLEOTIDE SEQUENCE [LARGE SCALE GENOMIC DNA]</scope>
</reference>
<evidence type="ECO:0000313" key="3">
    <source>
        <dbReference type="EMBL" id="SJM90202.1"/>
    </source>
</evidence>
<dbReference type="EMBL" id="FUKI01000045">
    <property type="protein sequence ID" value="SJM90202.1"/>
    <property type="molecule type" value="Genomic_DNA"/>
</dbReference>
<dbReference type="InterPro" id="IPR036514">
    <property type="entry name" value="SGNH_hydro_sf"/>
</dbReference>
<dbReference type="InterPro" id="IPR001087">
    <property type="entry name" value="GDSL"/>
</dbReference>
<dbReference type="Proteomes" id="UP000195667">
    <property type="component" value="Unassembled WGS sequence"/>
</dbReference>
<dbReference type="RefSeq" id="WP_087142436.1">
    <property type="nucleotide sequence ID" value="NZ_FUKI01000045.1"/>
</dbReference>